<keyword evidence="5" id="KW-0675">Receptor</keyword>
<evidence type="ECO:0000256" key="3">
    <source>
        <dbReference type="ARBA" id="ARBA00023237"/>
    </source>
</evidence>
<dbReference type="EMBL" id="JACBGI020000003">
    <property type="protein sequence ID" value="MBF6057340.1"/>
    <property type="molecule type" value="Genomic_DNA"/>
</dbReference>
<dbReference type="SUPFAM" id="SSF56935">
    <property type="entry name" value="Porins"/>
    <property type="match status" value="1"/>
</dbReference>
<organism evidence="5 6">
    <name type="scientific">Thiomicrorhabdus heinhorstiae</name>
    <dbReference type="NCBI Taxonomy" id="2748010"/>
    <lineage>
        <taxon>Bacteria</taxon>
        <taxon>Pseudomonadati</taxon>
        <taxon>Pseudomonadota</taxon>
        <taxon>Gammaproteobacteria</taxon>
        <taxon>Thiotrichales</taxon>
        <taxon>Piscirickettsiaceae</taxon>
        <taxon>Thiomicrorhabdus</taxon>
    </lineage>
</organism>
<keyword evidence="2" id="KW-0472">Membrane</keyword>
<reference evidence="5 6" key="1">
    <citation type="submission" date="2020-11" db="EMBL/GenBank/DDBJ databases">
        <title>Sulfur oxidizing isolate from Hospital Hole Sinkhole.</title>
        <authorList>
            <person name="Scott K.M."/>
        </authorList>
    </citation>
    <scope>NUCLEOTIDE SEQUENCE [LARGE SCALE GENOMIC DNA]</scope>
    <source>
        <strain evidence="5 6">HH1</strain>
    </source>
</reference>
<evidence type="ECO:0000256" key="2">
    <source>
        <dbReference type="ARBA" id="ARBA00023136"/>
    </source>
</evidence>
<feature type="domain" description="TonB-dependent receptor plug" evidence="4">
    <location>
        <begin position="27"/>
        <end position="149"/>
    </location>
</feature>
<dbReference type="Pfam" id="PF07715">
    <property type="entry name" value="Plug"/>
    <property type="match status" value="1"/>
</dbReference>
<dbReference type="Gene3D" id="2.40.170.20">
    <property type="entry name" value="TonB-dependent receptor, beta-barrel domain"/>
    <property type="match status" value="1"/>
</dbReference>
<proteinExistence type="predicted"/>
<comment type="caution">
    <text evidence="5">The sequence shown here is derived from an EMBL/GenBank/DDBJ whole genome shotgun (WGS) entry which is preliminary data.</text>
</comment>
<dbReference type="Proteomes" id="UP001193680">
    <property type="component" value="Unassembled WGS sequence"/>
</dbReference>
<protein>
    <submittedName>
        <fullName evidence="5">TonB-dependent receptor plug domain-containing protein</fullName>
    </submittedName>
</protein>
<name>A0ABS0BU89_9GAMM</name>
<dbReference type="RefSeq" id="WP_194947640.1">
    <property type="nucleotide sequence ID" value="NZ_JACBGI020000003.1"/>
</dbReference>
<evidence type="ECO:0000313" key="6">
    <source>
        <dbReference type="Proteomes" id="UP001193680"/>
    </source>
</evidence>
<gene>
    <name evidence="5" type="ORF">H8792_003205</name>
</gene>
<dbReference type="InterPro" id="IPR036942">
    <property type="entry name" value="Beta-barrel_TonB_sf"/>
</dbReference>
<keyword evidence="3" id="KW-0998">Cell outer membrane</keyword>
<keyword evidence="6" id="KW-1185">Reference proteome</keyword>
<comment type="subcellular location">
    <subcellularLocation>
        <location evidence="1">Cell outer membrane</location>
    </subcellularLocation>
</comment>
<dbReference type="InterPro" id="IPR012910">
    <property type="entry name" value="Plug_dom"/>
</dbReference>
<accession>A0ABS0BU89</accession>
<sequence>MTAKAEVTLTPIIVKGEEETAELKPLESEAGTTVLDQKVLKDLPKGNGNMNEALRILPEIELTDTSTQSNQAGEIKPGKVSILGGAYYQNNFIVDGSPNNSLLDPGSSTSNEGQLEGHAQEMFLNLNLIDSIEVHSSNVPARYGQFTGGVVEAKTKHAEFEWKARFATRYTSDKFTQFHVADELDFELSRSAADDQPKFEKLSYNLFLNVPIDDNNAFYINYDKISSDIPILHLDRTEHESRELENFMTKWTHYFNDDHLMDVSFSSSPYTETRFLENVEDSQYTETGGGNKLNIELEDHFEQGTLQTVLSYSDSVTSRNAPQNYYYWAQTDTFPWGRVYDGLYSRQGGHGDLESKQSRNYWKSNFEFKEQTFGQVKHAFNLSGELNRVSAYKTRDQDANKYKVGVTSDKLPESGISNLICNGADACIEGEQYAVSKVVYLAGTRHAEILNTGFSLEDAMQYQRLMLRLGARYDYNDFMQNHDIAYRSFGKLDLLGNKNLFLTAGLNRYYANTFLSHKLRQAGKSYQEYTRGLVGGYDEYGQKIVTPSDWSLGSNYNTDITEYSRLKTPYSDERSIGIEAGLWGGVFSMERILRDGYDQFTTETSAVEDDGHTYTTLTNNGWSTFESIKIQWRKQWLNHTFSISYFNGEGSKNYLDNYDDEADDEDNSVIYYKGQLYQLSDFGRIKQEKPPTVKLFYGYQPSKGLNLGVYATYTGGYQSFESNAYAIDYIQDSDSVNATREIAIYDYVKYEPFFQLDLSVSYRKKWLEQYYTFTVDIKNALDEVRRVKNGTNDYTLGRQFWLGVSYDF</sequence>
<evidence type="ECO:0000256" key="1">
    <source>
        <dbReference type="ARBA" id="ARBA00004442"/>
    </source>
</evidence>
<evidence type="ECO:0000313" key="5">
    <source>
        <dbReference type="EMBL" id="MBF6057340.1"/>
    </source>
</evidence>
<evidence type="ECO:0000259" key="4">
    <source>
        <dbReference type="Pfam" id="PF07715"/>
    </source>
</evidence>
<dbReference type="InterPro" id="IPR037066">
    <property type="entry name" value="Plug_dom_sf"/>
</dbReference>
<dbReference type="Gene3D" id="2.170.130.10">
    <property type="entry name" value="TonB-dependent receptor, plug domain"/>
    <property type="match status" value="1"/>
</dbReference>